<dbReference type="SFLD" id="SFLDS00003">
    <property type="entry name" value="Haloacid_Dehalogenase"/>
    <property type="match status" value="1"/>
</dbReference>
<comment type="similarity">
    <text evidence="19">Belongs to the cation transport ATPase (P-type) (TC 3.A.3) family. Type IID subfamily.</text>
</comment>
<evidence type="ECO:0000256" key="15">
    <source>
        <dbReference type="ARBA" id="ARBA00023053"/>
    </source>
</evidence>
<comment type="subcellular location">
    <subcellularLocation>
        <location evidence="2">Cell membrane</location>
        <topology evidence="2">Multi-pass membrane protein</topology>
    </subcellularLocation>
</comment>
<dbReference type="InterPro" id="IPR001757">
    <property type="entry name" value="P_typ_ATPase"/>
</dbReference>
<dbReference type="InterPro" id="IPR059000">
    <property type="entry name" value="ATPase_P-type_domA"/>
</dbReference>
<evidence type="ECO:0000256" key="5">
    <source>
        <dbReference type="ARBA" id="ARBA00022538"/>
    </source>
</evidence>
<dbReference type="InterPro" id="IPR023299">
    <property type="entry name" value="ATPase_P-typ_cyto_dom_N"/>
</dbReference>
<dbReference type="InterPro" id="IPR006414">
    <property type="entry name" value="P-type_ATPase_IID"/>
</dbReference>
<evidence type="ECO:0000256" key="6">
    <source>
        <dbReference type="ARBA" id="ARBA00022553"/>
    </source>
</evidence>
<organism evidence="25 26">
    <name type="scientific">Pseudallescheria apiosperma</name>
    <name type="common">Scedosporium apiospermum</name>
    <dbReference type="NCBI Taxonomy" id="563466"/>
    <lineage>
        <taxon>Eukaryota</taxon>
        <taxon>Fungi</taxon>
        <taxon>Dikarya</taxon>
        <taxon>Ascomycota</taxon>
        <taxon>Pezizomycotina</taxon>
        <taxon>Sordariomycetes</taxon>
        <taxon>Hypocreomycetidae</taxon>
        <taxon>Microascales</taxon>
        <taxon>Microascaceae</taxon>
        <taxon>Scedosporium</taxon>
    </lineage>
</organism>
<evidence type="ECO:0000256" key="10">
    <source>
        <dbReference type="ARBA" id="ARBA00022840"/>
    </source>
</evidence>
<dbReference type="Gene3D" id="1.20.1110.10">
    <property type="entry name" value="Calcium-transporting ATPase, transmembrane domain"/>
    <property type="match status" value="1"/>
</dbReference>
<dbReference type="SMART" id="SM00831">
    <property type="entry name" value="Cation_ATPase_N"/>
    <property type="match status" value="1"/>
</dbReference>
<keyword evidence="4" id="KW-1003">Cell membrane</keyword>
<reference evidence="25 26" key="1">
    <citation type="journal article" date="2014" name="Genome Announc.">
        <title>Draft genome sequence of the pathogenic fungus Scedosporium apiospermum.</title>
        <authorList>
            <person name="Vandeputte P."/>
            <person name="Ghamrawi S."/>
            <person name="Rechenmann M."/>
            <person name="Iltis A."/>
            <person name="Giraud S."/>
            <person name="Fleury M."/>
            <person name="Thornton C."/>
            <person name="Delhaes L."/>
            <person name="Meyer W."/>
            <person name="Papon N."/>
            <person name="Bouchara J.P."/>
        </authorList>
    </citation>
    <scope>NUCLEOTIDE SEQUENCE [LARGE SCALE GENOMIC DNA]</scope>
    <source>
        <strain evidence="25 26">IHEM 14462</strain>
    </source>
</reference>
<dbReference type="FunFam" id="3.40.50.1000:FF:000001">
    <property type="entry name" value="Phospholipid-transporting ATPase IC"/>
    <property type="match status" value="1"/>
</dbReference>
<keyword evidence="15" id="KW-0915">Sodium</keyword>
<feature type="transmembrane region" description="Helical" evidence="23">
    <location>
        <begin position="1009"/>
        <end position="1029"/>
    </location>
</feature>
<dbReference type="AlphaFoldDB" id="A0A084GCP0"/>
<evidence type="ECO:0000256" key="22">
    <source>
        <dbReference type="ARBA" id="ARBA00049499"/>
    </source>
</evidence>
<evidence type="ECO:0000259" key="24">
    <source>
        <dbReference type="SMART" id="SM00831"/>
    </source>
</evidence>
<dbReference type="Pfam" id="PF13246">
    <property type="entry name" value="Cation_ATPase"/>
    <property type="match status" value="1"/>
</dbReference>
<keyword evidence="5" id="KW-0633">Potassium transport</keyword>
<evidence type="ECO:0000256" key="13">
    <source>
        <dbReference type="ARBA" id="ARBA00022967"/>
    </source>
</evidence>
<dbReference type="Gene3D" id="3.40.1110.10">
    <property type="entry name" value="Calcium-transporting ATPase, cytoplasmic domain N"/>
    <property type="match status" value="1"/>
</dbReference>
<evidence type="ECO:0000256" key="16">
    <source>
        <dbReference type="ARBA" id="ARBA00023065"/>
    </source>
</evidence>
<dbReference type="Pfam" id="PF00690">
    <property type="entry name" value="Cation_ATPase_N"/>
    <property type="match status" value="1"/>
</dbReference>
<feature type="transmembrane region" description="Helical" evidence="23">
    <location>
        <begin position="261"/>
        <end position="283"/>
    </location>
</feature>
<keyword evidence="13" id="KW-1278">Translocase</keyword>
<dbReference type="Proteomes" id="UP000028545">
    <property type="component" value="Unassembled WGS sequence"/>
</dbReference>
<keyword evidence="7 23" id="KW-0812">Transmembrane</keyword>
<evidence type="ECO:0000256" key="2">
    <source>
        <dbReference type="ARBA" id="ARBA00004651"/>
    </source>
</evidence>
<feature type="transmembrane region" description="Helical" evidence="23">
    <location>
        <begin position="295"/>
        <end position="316"/>
    </location>
</feature>
<dbReference type="InterPro" id="IPR008250">
    <property type="entry name" value="ATPase_P-typ_transduc_dom_A_sf"/>
</dbReference>
<keyword evidence="17 23" id="KW-0472">Membrane</keyword>
<evidence type="ECO:0000256" key="4">
    <source>
        <dbReference type="ARBA" id="ARBA00022475"/>
    </source>
</evidence>
<dbReference type="GO" id="GO:0005524">
    <property type="term" value="F:ATP binding"/>
    <property type="evidence" value="ECO:0007669"/>
    <property type="project" value="UniProtKB-KW"/>
</dbReference>
<keyword evidence="12" id="KW-0630">Potassium</keyword>
<dbReference type="FunFam" id="1.20.1110.10:FF:000015">
    <property type="entry name" value="Sodium ion P-type ATPase"/>
    <property type="match status" value="1"/>
</dbReference>
<feature type="transmembrane region" description="Helical" evidence="23">
    <location>
        <begin position="804"/>
        <end position="825"/>
    </location>
</feature>
<dbReference type="RefSeq" id="XP_016644901.1">
    <property type="nucleotide sequence ID" value="XM_016785525.1"/>
</dbReference>
<comment type="catalytic activity">
    <reaction evidence="21">
        <text>K(+)(in) + ATP + H2O = K(+)(out) + ADP + phosphate + H(+)</text>
        <dbReference type="Rhea" id="RHEA:75815"/>
        <dbReference type="ChEBI" id="CHEBI:15377"/>
        <dbReference type="ChEBI" id="CHEBI:15378"/>
        <dbReference type="ChEBI" id="CHEBI:29103"/>
        <dbReference type="ChEBI" id="CHEBI:30616"/>
        <dbReference type="ChEBI" id="CHEBI:43474"/>
        <dbReference type="ChEBI" id="CHEBI:456216"/>
    </reaction>
</comment>
<evidence type="ECO:0000256" key="7">
    <source>
        <dbReference type="ARBA" id="ARBA00022692"/>
    </source>
</evidence>
<dbReference type="GO" id="GO:0005886">
    <property type="term" value="C:plasma membrane"/>
    <property type="evidence" value="ECO:0007669"/>
    <property type="project" value="UniProtKB-SubCell"/>
</dbReference>
<evidence type="ECO:0000256" key="23">
    <source>
        <dbReference type="SAM" id="Phobius"/>
    </source>
</evidence>
<dbReference type="SUPFAM" id="SSF81665">
    <property type="entry name" value="Calcium ATPase, transmembrane domain M"/>
    <property type="match status" value="1"/>
</dbReference>
<dbReference type="Pfam" id="PF00689">
    <property type="entry name" value="Cation_ATPase_C"/>
    <property type="match status" value="1"/>
</dbReference>
<feature type="domain" description="Cation-transporting P-type ATPase N-terminal" evidence="24">
    <location>
        <begin position="18"/>
        <end position="92"/>
    </location>
</feature>
<keyword evidence="25" id="KW-0378">Hydrolase</keyword>
<dbReference type="KEGG" id="sapo:SAPIO_CDS2534"/>
<dbReference type="GO" id="GO:0046872">
    <property type="term" value="F:metal ion binding"/>
    <property type="evidence" value="ECO:0007669"/>
    <property type="project" value="UniProtKB-KW"/>
</dbReference>
<dbReference type="SFLD" id="SFLDG00002">
    <property type="entry name" value="C1.7:_P-type_atpase_like"/>
    <property type="match status" value="1"/>
</dbReference>
<dbReference type="InterPro" id="IPR023214">
    <property type="entry name" value="HAD_sf"/>
</dbReference>
<dbReference type="PROSITE" id="PS00154">
    <property type="entry name" value="ATPASE_E1_E2"/>
    <property type="match status" value="1"/>
</dbReference>
<sequence length="1060" mass="115417">MDTQPHVSGQANKPLPRPPHALPAHEVCQLLEVNEQTGLNGSEAEKRSEEYGHNELLKEKNAQPLKIFIRQVANAMTLVLVLALAASFGIQAWVEGGVLAAIIFLNIVIGFFQDYQAARTIDALGALTSPTAKVIREGKTVVIDSAKVVPGDIVELKMGDSVPADVRLIEAVNFEADEALLTGESLPIRKDPEMTFDDDTGPGDRINVAFSSTVVTKGRARGVVFATGMCTEIGLIAAALREASSGSRVHAHQNAEGKITLWSYIVFGFQVVVGIIGTFLGVTVGTPLQRKLSRLFLYIFGIAVICAIVVLAANKFSTRSDVVIYAVAVAVGTLPVSLILVLTITMAAGTKAMVDRNVVVRQLSSLEALGGVTNICSDKTGTLTQGRMVVRMAWIPSIGTYSVNTSQNPYDPTSGELKLTSHVQPKDLQSPKGAEAVADKIDPAGEPAGKPALQTYLNIASLANLATLQRIEDAGAEKPGEWTAHGDPTEVALQVFVTRFGWNRLTLSTEANPNARWKQVGELPFDSEVKRMSVVCEDTQSPTREIHMFTKGATERVVGCCSMIALGDGEPVPLDEKILSDIHANMEALARHGLRVLALASKSGLAPITEEEAKQGLNRVAYEKDLILRGLVGIYDPPRPESQPSVRACHRAGINVHMLTGDHPHTARAIASEVSILPPESKIAQMPAEVTRTMVMTAHQFDAMSDDEIDALKELPLVVARCSPTTKVRMIAALHRRKRYVAMTGDGVNDSPSLKYADVGIAMGQNGSDVAKNSSDIILTDDNFASILNAIDEGRRIFDNIQKFILHVLAANVGLVITLLTGLAFKDATGISIFQITPVEILFMLLVAGAFTETGLGFEKASPDVLRRPPHNLKYGVFTPEFITDLVCYGLIMAACLLGSFVIVLFGFYDGNLGHDCNLEYSDSCEDVFRARATCYTTMMWVFLFFAWELVDSRRSFFDGIAKSPRQWALRLWSNPFLFWSVTVGFFITIATLYIPVINTVVFMHKGITWEWAVVVIANLFFFATAESYKWGKRVWLRRHGLAPKKGDEEDYLSTGTEQV</sequence>
<dbReference type="GO" id="GO:0008554">
    <property type="term" value="F:P-type sodium transporter activity"/>
    <property type="evidence" value="ECO:0007669"/>
    <property type="project" value="UniProtKB-EC"/>
</dbReference>
<comment type="caution">
    <text evidence="25">The sequence shown here is derived from an EMBL/GenBank/DDBJ whole genome shotgun (WGS) entry which is preliminary data.</text>
</comment>
<dbReference type="Gene3D" id="2.70.150.10">
    <property type="entry name" value="Calcium-transporting ATPase, cytoplasmic transduction domain A"/>
    <property type="match status" value="1"/>
</dbReference>
<keyword evidence="14 23" id="KW-1133">Transmembrane helix</keyword>
<name>A0A084GCP0_PSEDA</name>
<dbReference type="EC" id="7.2.2.3" evidence="20"/>
<comment type="cofactor">
    <cofactor evidence="1">
        <name>Mg(2+)</name>
        <dbReference type="ChEBI" id="CHEBI:18420"/>
    </cofactor>
</comment>
<dbReference type="SFLD" id="SFLDF00027">
    <property type="entry name" value="p-type_atpase"/>
    <property type="match status" value="1"/>
</dbReference>
<keyword evidence="11" id="KW-0460">Magnesium</keyword>
<dbReference type="FunFam" id="3.40.50.1000:FF:000047">
    <property type="entry name" value="Sodium P-type ATPase"/>
    <property type="match status" value="1"/>
</dbReference>
<evidence type="ECO:0000256" key="19">
    <source>
        <dbReference type="ARBA" id="ARBA00035017"/>
    </source>
</evidence>
<dbReference type="SUPFAM" id="SSF56784">
    <property type="entry name" value="HAD-like"/>
    <property type="match status" value="1"/>
</dbReference>
<dbReference type="PANTHER" id="PTHR42861">
    <property type="entry name" value="CALCIUM-TRANSPORTING ATPASE"/>
    <property type="match status" value="1"/>
</dbReference>
<keyword evidence="26" id="KW-1185">Reference proteome</keyword>
<dbReference type="SUPFAM" id="SSF81653">
    <property type="entry name" value="Calcium ATPase, transduction domain A"/>
    <property type="match status" value="1"/>
</dbReference>
<gene>
    <name evidence="25" type="ORF">SAPIO_CDS2534</name>
</gene>
<feature type="transmembrane region" description="Helical" evidence="23">
    <location>
        <begin position="222"/>
        <end position="241"/>
    </location>
</feature>
<dbReference type="GO" id="GO:0006813">
    <property type="term" value="P:potassium ion transport"/>
    <property type="evidence" value="ECO:0007669"/>
    <property type="project" value="UniProtKB-KW"/>
</dbReference>
<comment type="catalytic activity">
    <reaction evidence="22">
        <text>Na(+)(in) + ATP + H2O = Na(+)(out) + ADP + phosphate + H(+)</text>
        <dbReference type="Rhea" id="RHEA:14633"/>
        <dbReference type="ChEBI" id="CHEBI:15377"/>
        <dbReference type="ChEBI" id="CHEBI:15378"/>
        <dbReference type="ChEBI" id="CHEBI:29101"/>
        <dbReference type="ChEBI" id="CHEBI:30616"/>
        <dbReference type="ChEBI" id="CHEBI:43474"/>
        <dbReference type="ChEBI" id="CHEBI:456216"/>
        <dbReference type="EC" id="7.2.2.3"/>
    </reaction>
    <physiologicalReaction direction="left-to-right" evidence="22">
        <dbReference type="Rhea" id="RHEA:14634"/>
    </physiologicalReaction>
</comment>
<proteinExistence type="inferred from homology"/>
<dbReference type="NCBIfam" id="TIGR01494">
    <property type="entry name" value="ATPase_P-type"/>
    <property type="match status" value="2"/>
</dbReference>
<dbReference type="VEuPathDB" id="FungiDB:SAPIO_CDS2534"/>
<dbReference type="FunFam" id="3.40.1110.10:FF:000039">
    <property type="entry name" value="Sodium P-type ATPase"/>
    <property type="match status" value="1"/>
</dbReference>
<dbReference type="GO" id="GO:0016887">
    <property type="term" value="F:ATP hydrolysis activity"/>
    <property type="evidence" value="ECO:0007669"/>
    <property type="project" value="InterPro"/>
</dbReference>
<evidence type="ECO:0000256" key="9">
    <source>
        <dbReference type="ARBA" id="ARBA00022741"/>
    </source>
</evidence>
<dbReference type="InterPro" id="IPR018303">
    <property type="entry name" value="ATPase_P-typ_P_site"/>
</dbReference>
<evidence type="ECO:0000256" key="17">
    <source>
        <dbReference type="ARBA" id="ARBA00023136"/>
    </source>
</evidence>
<evidence type="ECO:0000256" key="20">
    <source>
        <dbReference type="ARBA" id="ARBA00035029"/>
    </source>
</evidence>
<evidence type="ECO:0000256" key="11">
    <source>
        <dbReference type="ARBA" id="ARBA00022842"/>
    </source>
</evidence>
<evidence type="ECO:0000256" key="12">
    <source>
        <dbReference type="ARBA" id="ARBA00022958"/>
    </source>
</evidence>
<dbReference type="FunFam" id="2.70.150.10:FF:000160">
    <property type="entry name" value="Sarcoplasmic/endoplasmic reticulum calcium ATPase 1"/>
    <property type="match status" value="1"/>
</dbReference>
<feature type="transmembrane region" description="Helical" evidence="23">
    <location>
        <begin position="831"/>
        <end position="851"/>
    </location>
</feature>
<evidence type="ECO:0000256" key="14">
    <source>
        <dbReference type="ARBA" id="ARBA00022989"/>
    </source>
</evidence>
<keyword evidence="18" id="KW-0739">Sodium transport</keyword>
<accession>A0A084GCP0</accession>
<dbReference type="EMBL" id="JOWA01000086">
    <property type="protein sequence ID" value="KEZ45102.1"/>
    <property type="molecule type" value="Genomic_DNA"/>
</dbReference>
<dbReference type="Pfam" id="PF00122">
    <property type="entry name" value="E1-E2_ATPase"/>
    <property type="match status" value="1"/>
</dbReference>
<evidence type="ECO:0000256" key="1">
    <source>
        <dbReference type="ARBA" id="ARBA00001946"/>
    </source>
</evidence>
<dbReference type="InterPro" id="IPR044492">
    <property type="entry name" value="P_typ_ATPase_HD_dom"/>
</dbReference>
<feature type="transmembrane region" description="Helical" evidence="23">
    <location>
        <begin position="92"/>
        <end position="112"/>
    </location>
</feature>
<evidence type="ECO:0000313" key="26">
    <source>
        <dbReference type="Proteomes" id="UP000028545"/>
    </source>
</evidence>
<evidence type="ECO:0000256" key="8">
    <source>
        <dbReference type="ARBA" id="ARBA00022723"/>
    </source>
</evidence>
<feature type="transmembrane region" description="Helical" evidence="23">
    <location>
        <begin position="886"/>
        <end position="909"/>
    </location>
</feature>
<dbReference type="NCBIfam" id="TIGR01523">
    <property type="entry name" value="ATPase-IID_K-Na"/>
    <property type="match status" value="1"/>
</dbReference>
<keyword evidence="16" id="KW-0406">Ion transport</keyword>
<keyword evidence="3" id="KW-0813">Transport</keyword>
<dbReference type="Gene3D" id="3.40.50.1000">
    <property type="entry name" value="HAD superfamily/HAD-like"/>
    <property type="match status" value="1"/>
</dbReference>
<keyword evidence="8" id="KW-0479">Metal-binding</keyword>
<dbReference type="FunFam" id="1.20.1110.10:FF:000020">
    <property type="entry name" value="Sodium ion P-type ATPase"/>
    <property type="match status" value="1"/>
</dbReference>
<feature type="transmembrane region" description="Helical" evidence="23">
    <location>
        <begin position="67"/>
        <end position="86"/>
    </location>
</feature>
<evidence type="ECO:0000256" key="3">
    <source>
        <dbReference type="ARBA" id="ARBA00022448"/>
    </source>
</evidence>
<dbReference type="InterPro" id="IPR036412">
    <property type="entry name" value="HAD-like_sf"/>
</dbReference>
<dbReference type="InterPro" id="IPR004014">
    <property type="entry name" value="ATPase_P-typ_cation-transptr_N"/>
</dbReference>
<dbReference type="InterPro" id="IPR006068">
    <property type="entry name" value="ATPase_P-typ_cation-transptr_C"/>
</dbReference>
<feature type="transmembrane region" description="Helical" evidence="23">
    <location>
        <begin position="972"/>
        <end position="997"/>
    </location>
</feature>
<keyword evidence="9" id="KW-0547">Nucleotide-binding</keyword>
<evidence type="ECO:0000313" key="25">
    <source>
        <dbReference type="EMBL" id="KEZ45102.1"/>
    </source>
</evidence>
<dbReference type="InterPro" id="IPR023298">
    <property type="entry name" value="ATPase_P-typ_TM_dom_sf"/>
</dbReference>
<keyword evidence="6" id="KW-0597">Phosphoprotein</keyword>
<dbReference type="Pfam" id="PF08282">
    <property type="entry name" value="Hydrolase_3"/>
    <property type="match status" value="1"/>
</dbReference>
<feature type="transmembrane region" description="Helical" evidence="23">
    <location>
        <begin position="929"/>
        <end position="951"/>
    </location>
</feature>
<dbReference type="OMA" id="ICNCMTL"/>
<dbReference type="SUPFAM" id="SSF81660">
    <property type="entry name" value="Metal cation-transporting ATPase, ATP-binding domain N"/>
    <property type="match status" value="1"/>
</dbReference>
<dbReference type="HOGENOM" id="CLU_002360_3_3_1"/>
<evidence type="ECO:0000256" key="18">
    <source>
        <dbReference type="ARBA" id="ARBA00023201"/>
    </source>
</evidence>
<dbReference type="PRINTS" id="PR00119">
    <property type="entry name" value="CATATPASE"/>
</dbReference>
<evidence type="ECO:0000256" key="21">
    <source>
        <dbReference type="ARBA" id="ARBA00048599"/>
    </source>
</evidence>
<protein>
    <recommendedName>
        <fullName evidence="20">P-type Na(+) transporter</fullName>
        <ecNumber evidence="20">7.2.2.3</ecNumber>
    </recommendedName>
</protein>
<dbReference type="OrthoDB" id="3352408at2759"/>
<feature type="transmembrane region" description="Helical" evidence="23">
    <location>
        <begin position="322"/>
        <end position="347"/>
    </location>
</feature>
<dbReference type="GeneID" id="27721606"/>
<keyword evidence="10" id="KW-0067">ATP-binding</keyword>